<dbReference type="AlphaFoldDB" id="A0AAV4ADV4"/>
<evidence type="ECO:0000313" key="3">
    <source>
        <dbReference type="Proteomes" id="UP000735302"/>
    </source>
</evidence>
<comment type="caution">
    <text evidence="2">The sequence shown here is derived from an EMBL/GenBank/DDBJ whole genome shotgun (WGS) entry which is preliminary data.</text>
</comment>
<dbReference type="EMBL" id="BLXT01003745">
    <property type="protein sequence ID" value="GFO04950.1"/>
    <property type="molecule type" value="Genomic_DNA"/>
</dbReference>
<gene>
    <name evidence="2" type="ORF">PoB_003145500</name>
</gene>
<name>A0AAV4ADV4_9GAST</name>
<feature type="compositionally biased region" description="Basic and acidic residues" evidence="1">
    <location>
        <begin position="255"/>
        <end position="267"/>
    </location>
</feature>
<sequence>MFVLGCYDGRMRVYCRRNERFEDQYVDKNANRGYGKVTVWARNHNRPQGSRKWRQLRRNILQPHVAPSLASSITLQEPDRARLEHSQPSHPRDESCPSKQRTLGTPSHKIKVFQHCQFYESQMPDRYCCRRRSHTVLILPNLQPLPDMLNLTRPVQRHVQYKSADELGQLSKVRSNVSSIQFPKNVHSLRRVQSALVSAAAEHNSGPAAISAIKKTLSIQEGYHGHRLGQQRAKKGLYLNSQEQQKKKPKKREKMRAAAQEKARQEKEAEEGGPAYQA</sequence>
<organism evidence="2 3">
    <name type="scientific">Plakobranchus ocellatus</name>
    <dbReference type="NCBI Taxonomy" id="259542"/>
    <lineage>
        <taxon>Eukaryota</taxon>
        <taxon>Metazoa</taxon>
        <taxon>Spiralia</taxon>
        <taxon>Lophotrochozoa</taxon>
        <taxon>Mollusca</taxon>
        <taxon>Gastropoda</taxon>
        <taxon>Heterobranchia</taxon>
        <taxon>Euthyneura</taxon>
        <taxon>Panpulmonata</taxon>
        <taxon>Sacoglossa</taxon>
        <taxon>Placobranchoidea</taxon>
        <taxon>Plakobranchidae</taxon>
        <taxon>Plakobranchus</taxon>
    </lineage>
</organism>
<feature type="region of interest" description="Disordered" evidence="1">
    <location>
        <begin position="234"/>
        <end position="278"/>
    </location>
</feature>
<feature type="region of interest" description="Disordered" evidence="1">
    <location>
        <begin position="69"/>
        <end position="104"/>
    </location>
</feature>
<evidence type="ECO:0000313" key="2">
    <source>
        <dbReference type="EMBL" id="GFO04950.1"/>
    </source>
</evidence>
<protein>
    <submittedName>
        <fullName evidence="2">Uncharacterized protein</fullName>
    </submittedName>
</protein>
<dbReference type="Proteomes" id="UP000735302">
    <property type="component" value="Unassembled WGS sequence"/>
</dbReference>
<proteinExistence type="predicted"/>
<accession>A0AAV4ADV4</accession>
<keyword evidence="3" id="KW-1185">Reference proteome</keyword>
<feature type="compositionally biased region" description="Basic and acidic residues" evidence="1">
    <location>
        <begin position="77"/>
        <end position="96"/>
    </location>
</feature>
<reference evidence="2 3" key="1">
    <citation type="journal article" date="2021" name="Elife">
        <title>Chloroplast acquisition without the gene transfer in kleptoplastic sea slugs, Plakobranchus ocellatus.</title>
        <authorList>
            <person name="Maeda T."/>
            <person name="Takahashi S."/>
            <person name="Yoshida T."/>
            <person name="Shimamura S."/>
            <person name="Takaki Y."/>
            <person name="Nagai Y."/>
            <person name="Toyoda A."/>
            <person name="Suzuki Y."/>
            <person name="Arimoto A."/>
            <person name="Ishii H."/>
            <person name="Satoh N."/>
            <person name="Nishiyama T."/>
            <person name="Hasebe M."/>
            <person name="Maruyama T."/>
            <person name="Minagawa J."/>
            <person name="Obokata J."/>
            <person name="Shigenobu S."/>
        </authorList>
    </citation>
    <scope>NUCLEOTIDE SEQUENCE [LARGE SCALE GENOMIC DNA]</scope>
</reference>
<evidence type="ECO:0000256" key="1">
    <source>
        <dbReference type="SAM" id="MobiDB-lite"/>
    </source>
</evidence>